<dbReference type="EC" id="2.4.1.25" evidence="3 10"/>
<evidence type="ECO:0000256" key="3">
    <source>
        <dbReference type="ARBA" id="ARBA00012560"/>
    </source>
</evidence>
<evidence type="ECO:0000256" key="2">
    <source>
        <dbReference type="ARBA" id="ARBA00005684"/>
    </source>
</evidence>
<feature type="domain" description="Glycosyl hydrolase family 13 catalytic" evidence="11">
    <location>
        <begin position="753"/>
        <end position="1491"/>
    </location>
</feature>
<evidence type="ECO:0000256" key="10">
    <source>
        <dbReference type="RuleBase" id="RU361207"/>
    </source>
</evidence>
<evidence type="ECO:0000256" key="9">
    <source>
        <dbReference type="ARBA" id="ARBA00031501"/>
    </source>
</evidence>
<protein>
    <recommendedName>
        <fullName evidence="4 10">4-alpha-glucanotransferase</fullName>
        <ecNumber evidence="3 10">2.4.1.25</ecNumber>
    </recommendedName>
    <alternativeName>
        <fullName evidence="8 10">Amylomaltase</fullName>
    </alternativeName>
    <alternativeName>
        <fullName evidence="9 10">Disproportionating enzyme</fullName>
    </alternativeName>
</protein>
<comment type="similarity">
    <text evidence="2 10">Belongs to the disproportionating enzyme family.</text>
</comment>
<dbReference type="SMART" id="SM00642">
    <property type="entry name" value="Aamy"/>
    <property type="match status" value="1"/>
</dbReference>
<dbReference type="OrthoDB" id="9761577at2"/>
<reference evidence="13" key="1">
    <citation type="submission" date="2017-11" db="EMBL/GenBank/DDBJ databases">
        <title>The draft genome sequence of Chromatocurvus sp. F02.</title>
        <authorList>
            <person name="Du Z.-J."/>
            <person name="Chang Y.-Q."/>
        </authorList>
    </citation>
    <scope>NUCLEOTIDE SEQUENCE [LARGE SCALE GENOMIC DNA]</scope>
    <source>
        <strain evidence="13">F02</strain>
    </source>
</reference>
<evidence type="ECO:0000313" key="13">
    <source>
        <dbReference type="Proteomes" id="UP000234845"/>
    </source>
</evidence>
<dbReference type="Pfam" id="PF02446">
    <property type="entry name" value="Glyco_hydro_77"/>
    <property type="match status" value="1"/>
</dbReference>
<gene>
    <name evidence="12" type="ORF">CWI75_08335</name>
</gene>
<dbReference type="NCBIfam" id="TIGR00217">
    <property type="entry name" value="malQ"/>
    <property type="match status" value="1"/>
</dbReference>
<evidence type="ECO:0000256" key="7">
    <source>
        <dbReference type="ARBA" id="ARBA00023277"/>
    </source>
</evidence>
<dbReference type="InterPro" id="IPR017853">
    <property type="entry name" value="GH"/>
</dbReference>
<keyword evidence="7 10" id="KW-0119">Carbohydrate metabolism</keyword>
<sequence>MTMHDVLERLGRRYGITSEYSDIWGQRHSTSTQTQRALLAAMGVPTATDDALVAALDALETSDLQRLLPAVRVVRDDESSFPINIGVPGKNAHHRFHWRLFYEDGAEEDGDFSPADLRLLSEDTCGDTQWQRYELTLSGVTRTGYHRLEVYDTELPETSPAQMSLIVAPGACYQPEAVRNDGRVWGIAAQLYAVRSARNWGIGDYTDLRRLLAVAAQAGADLVGLNPLHALFPHNPAHNSPYSPSSRLFLNILYLDIEAIADFVECEKARVHTAQEDFQARLRALRASEHVDYVEVSRIKIEVLQMLYRSFRQMHLEQETERAGDFRRFREQQGSALREHALYEALQAHFHADDASIWGWPVWPEAWRSPIGEPVDTFASEHETEVMFYEYCQWQADVQLQSAAEDSHSAGMGVGIYQDLAVSVDVAGAEAWIHQDLYASEARIGSPADDFNLNGQDWGLPPWRPEALREQGYAPFIATLRQNMRHAGALRIDHVMALMRLFWIPLGEPATTGAYVNYPFSDMLGIVALESQRNQCLVIGEDLGTVPDEVREALGPLGVLSYRLLYFEKGHQGCFKAPEEFEQQALVAVTTHDLPTLAGFWQGYDLELRERLGLFPTPELRERQIIGRAEDRARLLMALERESLLPAGMTVQPVATPAMTPELACAVHRYLARTPSRVMMIQAEDMLGEVAQVNMPGTTDEHPNWSRKLLLDCELWEQDPHIRALFSILRGERGAPMAPTSLSTSVEATTRTAIIPRSTYRLQLHSGFTFRDAALIVPYLQQLGISHCYSSPCLQARPGSPHGYDIINHNRLNPELGGEQGFDHLSDVLKAHDMSLIMDMAPNHMGIMGSDNSWWLDVLENGVASNYATFFDIDWTPLKDSLRGKVLLPVLGDHYGTTLELGELTLALDAQRGELSIHYYEHRFPLDPQQYPQLLDHDIARLEERLGTDDTRLLALQSLVTALAKLPAHTTALESERTERARDKEVHKANLARLYEDADIACFIDENLDEFNSPTGIELMDKLLDSQAWRLAYWRVASDEINYRRFFDINDLAGVRMEVPEVFEATHALVLDLVAAGKVQGLRIDHPDGLYDPAAYFKHVQARVRAPTQVMVGDSPVTSAPGSPIPDEAKPLYMLVEKILARHERLHQDWAVYGTTGYEFSNLVDNLFVDSEGETRIDAIYQEFTGEKTAPNDLVYDCKKLIIRTALASELNVLAQQLGRIAELERHTRDFTLSSLREALADIVAWFPVYRTYVTGAGAMQEDRHYLNWAVNIAKKKSPAADTLVFDFVREVLLTDIAEGKSEDYRQRVVAFAMKFQQYTGPVMAKGLEDTAFYRYNRLLSLNEVGSEPDRFGLSVAAFHFQSQQRLENWPHAMLSTSTHDSKRSEDVRSRINVLSEITSQWAAKVRRWARLNAGKKRSLENTEAPSRNDEYLLYQTLVGAWPVQPMDEQALSGFRERIQAYMNKAIKEAKVHTSWINPDSDYEDAVAGFIDALLEPAGSNTFSKSFLPFQQQVSRVAMFAGLSRTLLKLTAPGVPDFYQGNELWEFRLVDPDNRQPIDYERRATLLAELQDQASAAESLAGFTRELVQQIDDGRAKLYLVWRGLQARLASPEVFHSGSYQPLGTFGERADNLCVFARNHGQTWLLVVVPRLLFGLAAECDPLGDDVWGDTRLEVPVADWLDLLTDETHQGTRVDDGWCLPVGRVLGHFPVALLLSDTPH</sequence>
<evidence type="ECO:0000256" key="5">
    <source>
        <dbReference type="ARBA" id="ARBA00022676"/>
    </source>
</evidence>
<dbReference type="PANTHER" id="PTHR32438">
    <property type="entry name" value="4-ALPHA-GLUCANOTRANSFERASE DPE1, CHLOROPLASTIC/AMYLOPLASTIC"/>
    <property type="match status" value="1"/>
</dbReference>
<dbReference type="InterPro" id="IPR003385">
    <property type="entry name" value="Glyco_hydro_77"/>
</dbReference>
<dbReference type="GO" id="GO:0004134">
    <property type="term" value="F:4-alpha-glucanotransferase activity"/>
    <property type="evidence" value="ECO:0007669"/>
    <property type="project" value="UniProtKB-EC"/>
</dbReference>
<evidence type="ECO:0000313" key="12">
    <source>
        <dbReference type="EMBL" id="PLW82583.1"/>
    </source>
</evidence>
<dbReference type="EMBL" id="PKLZ01000007">
    <property type="protein sequence ID" value="PLW82583.1"/>
    <property type="molecule type" value="Genomic_DNA"/>
</dbReference>
<dbReference type="Gene3D" id="3.20.20.80">
    <property type="entry name" value="Glycosidases"/>
    <property type="match status" value="5"/>
</dbReference>
<dbReference type="Pfam" id="PF21226">
    <property type="entry name" value="MalQ_N"/>
    <property type="match status" value="1"/>
</dbReference>
<dbReference type="PANTHER" id="PTHR32438:SF5">
    <property type="entry name" value="4-ALPHA-GLUCANOTRANSFERASE DPE1, CHLOROPLASTIC_AMYLOPLASTIC"/>
    <property type="match status" value="1"/>
</dbReference>
<organism evidence="12 13">
    <name type="scientific">Kineobactrum sediminis</name>
    <dbReference type="NCBI Taxonomy" id="1905677"/>
    <lineage>
        <taxon>Bacteria</taxon>
        <taxon>Pseudomonadati</taxon>
        <taxon>Pseudomonadota</taxon>
        <taxon>Gammaproteobacteria</taxon>
        <taxon>Cellvibrionales</taxon>
        <taxon>Halieaceae</taxon>
        <taxon>Kineobactrum</taxon>
    </lineage>
</organism>
<dbReference type="GO" id="GO:0005975">
    <property type="term" value="P:carbohydrate metabolic process"/>
    <property type="evidence" value="ECO:0007669"/>
    <property type="project" value="InterPro"/>
</dbReference>
<dbReference type="SUPFAM" id="SSF51445">
    <property type="entry name" value="(Trans)glycosidases"/>
    <property type="match status" value="2"/>
</dbReference>
<proteinExistence type="inferred from homology"/>
<comment type="catalytic activity">
    <reaction evidence="1 10">
        <text>Transfers a segment of a (1-&gt;4)-alpha-D-glucan to a new position in an acceptor, which may be glucose or a (1-&gt;4)-alpha-D-glucan.</text>
        <dbReference type="EC" id="2.4.1.25"/>
    </reaction>
</comment>
<dbReference type="InterPro" id="IPR048458">
    <property type="entry name" value="MalQ_N"/>
</dbReference>
<dbReference type="Proteomes" id="UP000234845">
    <property type="component" value="Unassembled WGS sequence"/>
</dbReference>
<dbReference type="RefSeq" id="WP_101521051.1">
    <property type="nucleotide sequence ID" value="NZ_PKLZ01000007.1"/>
</dbReference>
<name>A0A2N5Y2G2_9GAMM</name>
<evidence type="ECO:0000256" key="1">
    <source>
        <dbReference type="ARBA" id="ARBA00000439"/>
    </source>
</evidence>
<dbReference type="Pfam" id="PF00128">
    <property type="entry name" value="Alpha-amylase"/>
    <property type="match status" value="1"/>
</dbReference>
<keyword evidence="13" id="KW-1185">Reference proteome</keyword>
<keyword evidence="5 10" id="KW-0328">Glycosyltransferase</keyword>
<comment type="caution">
    <text evidence="12">The sequence shown here is derived from an EMBL/GenBank/DDBJ whole genome shotgun (WGS) entry which is preliminary data.</text>
</comment>
<dbReference type="InterPro" id="IPR006047">
    <property type="entry name" value="GH13_cat_dom"/>
</dbReference>
<keyword evidence="6 10" id="KW-0808">Transferase</keyword>
<evidence type="ECO:0000256" key="8">
    <source>
        <dbReference type="ARBA" id="ARBA00031423"/>
    </source>
</evidence>
<dbReference type="CDD" id="cd11336">
    <property type="entry name" value="AmyAc_MTSase"/>
    <property type="match status" value="1"/>
</dbReference>
<evidence type="ECO:0000256" key="6">
    <source>
        <dbReference type="ARBA" id="ARBA00022679"/>
    </source>
</evidence>
<dbReference type="NCBIfam" id="NF011077">
    <property type="entry name" value="PRK14507.1"/>
    <property type="match status" value="1"/>
</dbReference>
<accession>A0A2N5Y2G2</accession>
<evidence type="ECO:0000259" key="11">
    <source>
        <dbReference type="SMART" id="SM00642"/>
    </source>
</evidence>
<dbReference type="InterPro" id="IPR012767">
    <property type="entry name" value="Trehalose_TreY"/>
</dbReference>
<dbReference type="NCBIfam" id="TIGR02401">
    <property type="entry name" value="trehalose_TreY"/>
    <property type="match status" value="1"/>
</dbReference>
<evidence type="ECO:0000256" key="4">
    <source>
        <dbReference type="ARBA" id="ARBA00020295"/>
    </source>
</evidence>